<evidence type="ECO:0000313" key="4">
    <source>
        <dbReference type="Proteomes" id="UP000279541"/>
    </source>
</evidence>
<dbReference type="RefSeq" id="WP_076357553.1">
    <property type="nucleotide sequence ID" value="NZ_CP033927.1"/>
</dbReference>
<keyword evidence="1" id="KW-0614">Plasmid</keyword>
<dbReference type="Gene3D" id="1.10.10.10">
    <property type="entry name" value="Winged helix-like DNA-binding domain superfamily/Winged helix DNA-binding domain"/>
    <property type="match status" value="1"/>
</dbReference>
<geneLocation type="plasmid" evidence="1 4">
    <name>unnamed</name>
</geneLocation>
<evidence type="ECO:0000313" key="3">
    <source>
        <dbReference type="Proteomes" id="UP000186106"/>
    </source>
</evidence>
<dbReference type="KEGG" id="cjt:EG359_22380"/>
<dbReference type="STRING" id="112234.SAMN05421768_11223"/>
<dbReference type="Proteomes" id="UP000186106">
    <property type="component" value="Unassembled WGS sequence"/>
</dbReference>
<keyword evidence="4" id="KW-1185">Reference proteome</keyword>
<sequence length="184" mass="22008">MKIKYRLKYSGKMDELLAPYIGKKLVISVEEFREFFNVPNIKTSSALVQKIIETCKREFDELEQINFNFEVAKKFKKTQFFIFYPYNNEPNFFLSSIQDKFKIEPEKEKYIEPTKNLSFEEISTPVIAQEEKIIPTEPEEIEEEKVKYEFENFTNFKVPDYDNFNTDDIQSGLERIRKMRQNGG</sequence>
<organism evidence="2 3">
    <name type="scientific">Chryseobacterium joostei</name>
    <dbReference type="NCBI Taxonomy" id="112234"/>
    <lineage>
        <taxon>Bacteria</taxon>
        <taxon>Pseudomonadati</taxon>
        <taxon>Bacteroidota</taxon>
        <taxon>Flavobacteriia</taxon>
        <taxon>Flavobacteriales</taxon>
        <taxon>Weeksellaceae</taxon>
        <taxon>Chryseobacterium group</taxon>
        <taxon>Chryseobacterium</taxon>
    </lineage>
</organism>
<reference evidence="2 3" key="1">
    <citation type="submission" date="2017-01" db="EMBL/GenBank/DDBJ databases">
        <authorList>
            <person name="Mah S.A."/>
            <person name="Swanson W.J."/>
            <person name="Moy G.W."/>
            <person name="Vacquier V.D."/>
        </authorList>
    </citation>
    <scope>NUCLEOTIDE SEQUENCE [LARGE SCALE GENOMIC DNA]</scope>
    <source>
        <strain evidence="2 3">DSM 16927</strain>
    </source>
</reference>
<name>A0A1N7KH03_9FLAO</name>
<dbReference type="EMBL" id="FTNZ01000012">
    <property type="protein sequence ID" value="SIS60764.1"/>
    <property type="molecule type" value="Genomic_DNA"/>
</dbReference>
<dbReference type="InterPro" id="IPR036388">
    <property type="entry name" value="WH-like_DNA-bd_sf"/>
</dbReference>
<dbReference type="Proteomes" id="UP000279541">
    <property type="component" value="Plasmid unnamed"/>
</dbReference>
<dbReference type="Pfam" id="PF21205">
    <property type="entry name" value="Rep3_C"/>
    <property type="match status" value="1"/>
</dbReference>
<reference evidence="1 4" key="2">
    <citation type="submission" date="2018-11" db="EMBL/GenBank/DDBJ databases">
        <title>Proposal to divide the Flavobacteriaceae and reorganize its genera based on Amino Acid Identity values calculated from whole genome sequences.</title>
        <authorList>
            <person name="Nicholson A.C."/>
            <person name="Gulvik C.A."/>
            <person name="Whitney A.M."/>
            <person name="Humrighouse B.W."/>
            <person name="Bell M."/>
            <person name="Holmes B."/>
            <person name="Steigerwalt A.G."/>
            <person name="Villarma A."/>
            <person name="Sheth M."/>
            <person name="Batra D."/>
            <person name="Pryor J."/>
            <person name="Bernardet J.-F."/>
            <person name="Hugo C."/>
            <person name="Kampfer P."/>
            <person name="Newman J."/>
            <person name="McQuiston J.R."/>
        </authorList>
    </citation>
    <scope>NUCLEOTIDE SEQUENCE [LARGE SCALE GENOMIC DNA]</scope>
    <source>
        <strain evidence="1 4">DSM 16927</strain>
        <plasmid evidence="1 4">unnamed</plasmid>
    </source>
</reference>
<accession>A0A1N7KH03</accession>
<evidence type="ECO:0000313" key="1">
    <source>
        <dbReference type="EMBL" id="AZB02408.1"/>
    </source>
</evidence>
<dbReference type="EMBL" id="CP033927">
    <property type="protein sequence ID" value="AZB02408.1"/>
    <property type="molecule type" value="Genomic_DNA"/>
</dbReference>
<protein>
    <submittedName>
        <fullName evidence="2">Initiator Replication protein</fullName>
    </submittedName>
    <submittedName>
        <fullName evidence="1">RepB family plasmid replication initiator protein</fullName>
    </submittedName>
</protein>
<proteinExistence type="predicted"/>
<gene>
    <name evidence="1" type="ORF">EG359_22380</name>
    <name evidence="2" type="ORF">SAMN05421768_11223</name>
</gene>
<evidence type="ECO:0000313" key="2">
    <source>
        <dbReference type="EMBL" id="SIS60764.1"/>
    </source>
</evidence>
<dbReference type="AlphaFoldDB" id="A0A1N7KH03"/>